<reference evidence="2 3" key="1">
    <citation type="journal article" date="2021" name="ISME Commun">
        <title>Automated analysis of genomic sequences facilitates high-throughput and comprehensive description of bacteria.</title>
        <authorList>
            <person name="Hitch T.C.A."/>
        </authorList>
    </citation>
    <scope>NUCLEOTIDE SEQUENCE [LARGE SCALE GENOMIC DNA]</scope>
    <source>
        <strain evidence="2 3">Sanger_109</strain>
    </source>
</reference>
<dbReference type="InterPro" id="IPR042070">
    <property type="entry name" value="PucR_C-HTH_sf"/>
</dbReference>
<protein>
    <submittedName>
        <fullName evidence="2">Helix-turn-helix domain-containing protein</fullName>
    </submittedName>
</protein>
<accession>A0ABT2TNB5</accession>
<dbReference type="Pfam" id="PF13556">
    <property type="entry name" value="HTH_30"/>
    <property type="match status" value="1"/>
</dbReference>
<dbReference type="Proteomes" id="UP001652442">
    <property type="component" value="Unassembled WGS sequence"/>
</dbReference>
<dbReference type="InterPro" id="IPR025736">
    <property type="entry name" value="PucR_C-HTH_dom"/>
</dbReference>
<evidence type="ECO:0000259" key="1">
    <source>
        <dbReference type="Pfam" id="PF13556"/>
    </source>
</evidence>
<organism evidence="2 3">
    <name type="scientific">Brotonthovivens ammoniilytica</name>
    <dbReference type="NCBI Taxonomy" id="2981725"/>
    <lineage>
        <taxon>Bacteria</taxon>
        <taxon>Bacillati</taxon>
        <taxon>Bacillota</taxon>
        <taxon>Clostridia</taxon>
        <taxon>Lachnospirales</taxon>
        <taxon>Lachnospiraceae</taxon>
        <taxon>Brotonthovivens</taxon>
    </lineage>
</organism>
<sequence length="513" mass="59904">MYIGLKNIQHLFSDLPHLLTGSDGIHCLTGWNKLATAPRPYTDHLLYVCEYSQDFDLSSFTDEMHVLCIAVPGSDLKLCSQKFPDTLSLLLIETSDPETVYTQLQNYFNMQCGVGMFGQTLLEFLSFEDGLQPAIEHAYGVFQNPVFVFDTNYNLIAATWKAIEKLNIQDQVIVNRQFSDQDFQMVNRQNHLHNKVRKSEIPIRAYNEKLGYEQMYCTINTKKDLGHIVVSAVNKPLEPIDTEFLLILKKYVNQQLKKDSFIRMSRGFNYEYFLKDLLDKKIATDRANLTQMNYVKSEFSGNMYCMVVETARSTSAINTSHIRNLVESRYPYSKTIIYNGQIIAIITIQKHQLIPEEYVITGQKICQENSLFAGLSNCFQDIMKFEEYYHQALRSIELGVCHSNEPNLFCYKDYYLEHVKNIFVQKESQDTFCHPKMKFLMDYDKEHHSELAYTLYMYLIHERNLAAAAEAMEMHRSSLVYRFKKIDSLLGEDFDDYKDRMYLILSYEMNKES</sequence>
<gene>
    <name evidence="2" type="ORF">OCV88_15470</name>
</gene>
<dbReference type="RefSeq" id="WP_158426347.1">
    <property type="nucleotide sequence ID" value="NZ_JAOQJQ010000009.1"/>
</dbReference>
<name>A0ABT2TNB5_9FIRM</name>
<evidence type="ECO:0000313" key="3">
    <source>
        <dbReference type="Proteomes" id="UP001652442"/>
    </source>
</evidence>
<dbReference type="InterPro" id="IPR051448">
    <property type="entry name" value="CdaR-like_regulators"/>
</dbReference>
<dbReference type="EMBL" id="JAOQJQ010000009">
    <property type="protein sequence ID" value="MCU6763708.1"/>
    <property type="molecule type" value="Genomic_DNA"/>
</dbReference>
<comment type="caution">
    <text evidence="2">The sequence shown here is derived from an EMBL/GenBank/DDBJ whole genome shotgun (WGS) entry which is preliminary data.</text>
</comment>
<feature type="domain" description="PucR C-terminal helix-turn-helix" evidence="1">
    <location>
        <begin position="452"/>
        <end position="506"/>
    </location>
</feature>
<keyword evidence="3" id="KW-1185">Reference proteome</keyword>
<dbReference type="PANTHER" id="PTHR33744:SF1">
    <property type="entry name" value="DNA-BINDING TRANSCRIPTIONAL ACTIVATOR ADER"/>
    <property type="match status" value="1"/>
</dbReference>
<evidence type="ECO:0000313" key="2">
    <source>
        <dbReference type="EMBL" id="MCU6763708.1"/>
    </source>
</evidence>
<proteinExistence type="predicted"/>
<dbReference type="Gene3D" id="1.10.10.2840">
    <property type="entry name" value="PucR C-terminal helix-turn-helix domain"/>
    <property type="match status" value="1"/>
</dbReference>
<dbReference type="PANTHER" id="PTHR33744">
    <property type="entry name" value="CARBOHYDRATE DIACID REGULATOR"/>
    <property type="match status" value="1"/>
</dbReference>